<evidence type="ECO:0008006" key="3">
    <source>
        <dbReference type="Google" id="ProtNLM"/>
    </source>
</evidence>
<organism evidence="1 2">
    <name type="scientific">Leptobacterium flavescens</name>
    <dbReference type="NCBI Taxonomy" id="472055"/>
    <lineage>
        <taxon>Bacteria</taxon>
        <taxon>Pseudomonadati</taxon>
        <taxon>Bacteroidota</taxon>
        <taxon>Flavobacteriia</taxon>
        <taxon>Flavobacteriales</taxon>
        <taxon>Flavobacteriaceae</taxon>
        <taxon>Leptobacterium</taxon>
    </lineage>
</organism>
<evidence type="ECO:0000313" key="1">
    <source>
        <dbReference type="EMBL" id="NER14427.1"/>
    </source>
</evidence>
<dbReference type="Gene3D" id="3.30.530.20">
    <property type="match status" value="1"/>
</dbReference>
<dbReference type="EMBL" id="JAABOO010000003">
    <property type="protein sequence ID" value="NER14427.1"/>
    <property type="molecule type" value="Genomic_DNA"/>
</dbReference>
<dbReference type="SUPFAM" id="SSF55961">
    <property type="entry name" value="Bet v1-like"/>
    <property type="match status" value="1"/>
</dbReference>
<dbReference type="Proteomes" id="UP000468581">
    <property type="component" value="Unassembled WGS sequence"/>
</dbReference>
<gene>
    <name evidence="1" type="ORF">GWK08_13315</name>
</gene>
<keyword evidence="2" id="KW-1185">Reference proteome</keyword>
<protein>
    <recommendedName>
        <fullName evidence="3">SRPBCC family protein</fullName>
    </recommendedName>
</protein>
<reference evidence="1 2" key="1">
    <citation type="submission" date="2020-01" db="EMBL/GenBank/DDBJ databases">
        <title>Leptobacterium flavescens.</title>
        <authorList>
            <person name="Wang G."/>
        </authorList>
    </citation>
    <scope>NUCLEOTIDE SEQUENCE [LARGE SCALE GENOMIC DNA]</scope>
    <source>
        <strain evidence="1 2">KCTC 22160</strain>
    </source>
</reference>
<dbReference type="RefSeq" id="WP_163607720.1">
    <property type="nucleotide sequence ID" value="NZ_JAABOO010000003.1"/>
</dbReference>
<sequence length="186" mass="21012">MIRKILKITVLTLASLIVALLVYGGIQYPKTKGLNHFTAERIVHAHVDEVWDIISDVGNYHEVTAAGIDKVRILEGNGLGMKRECADPAGNSWEEVCTLWEPGVQFKFRVNTEREDYRFPFKSLSGLWRVDSIAPTSTRISLDFAYEFENPFLSGFFISAGSKQAEEDMKILLDNWQQLAEGNTIN</sequence>
<proteinExistence type="predicted"/>
<dbReference type="Pfam" id="PF10604">
    <property type="entry name" value="Polyketide_cyc2"/>
    <property type="match status" value="1"/>
</dbReference>
<dbReference type="AlphaFoldDB" id="A0A6P0UN26"/>
<comment type="caution">
    <text evidence="1">The sequence shown here is derived from an EMBL/GenBank/DDBJ whole genome shotgun (WGS) entry which is preliminary data.</text>
</comment>
<evidence type="ECO:0000313" key="2">
    <source>
        <dbReference type="Proteomes" id="UP000468581"/>
    </source>
</evidence>
<dbReference type="InterPro" id="IPR019587">
    <property type="entry name" value="Polyketide_cyclase/dehydratase"/>
</dbReference>
<name>A0A6P0UN26_9FLAO</name>
<accession>A0A6P0UN26</accession>
<dbReference type="InterPro" id="IPR023393">
    <property type="entry name" value="START-like_dom_sf"/>
</dbReference>